<dbReference type="Proteomes" id="UP000031670">
    <property type="component" value="Unassembled WGS sequence"/>
</dbReference>
<dbReference type="GO" id="GO:0003735">
    <property type="term" value="F:structural constituent of ribosome"/>
    <property type="evidence" value="ECO:0007669"/>
    <property type="project" value="TreeGrafter"/>
</dbReference>
<evidence type="ECO:0000313" key="4">
    <source>
        <dbReference type="Proteomes" id="UP000031670"/>
    </source>
</evidence>
<dbReference type="AlphaFoldDB" id="A0A0B8PMI2"/>
<sequence>MTERRADDATREVADWLKCEYMQDHVGEELDGVIANVTAFGFFVRLSDLHIDGLVHISSLANDYYRYDAIGQRLVGESSGQIYRLGDQVKVKVLSVNLNDKQIDFELVGSQRAPRGKGKTAKQRLVEEAKKQARGKGKKAKAMVEPTVRPDGSTEQPKKGKKSKAQKARKSKARANKNKSRGKKK</sequence>
<dbReference type="EMBL" id="BBSA01000026">
    <property type="protein sequence ID" value="GAM65902.1"/>
    <property type="molecule type" value="Genomic_DNA"/>
</dbReference>
<protein>
    <submittedName>
        <fullName evidence="3">3'-to-5' exoribonuclease RNase R</fullName>
    </submittedName>
</protein>
<dbReference type="PANTHER" id="PTHR10724:SF10">
    <property type="entry name" value="S1 RNA-BINDING DOMAIN-CONTAINING PROTEIN 1"/>
    <property type="match status" value="1"/>
</dbReference>
<reference evidence="3 4" key="1">
    <citation type="submission" date="2015-01" db="EMBL/GenBank/DDBJ databases">
        <title>Vibrio sp. C5 JCM 19232 whole genome shotgun sequence.</title>
        <authorList>
            <person name="Sawabe T."/>
            <person name="Meirelles P."/>
            <person name="Feng G."/>
            <person name="Sayaka M."/>
            <person name="Hattori M."/>
            <person name="Ohkuma M."/>
        </authorList>
    </citation>
    <scope>NUCLEOTIDE SEQUENCE [LARGE SCALE GENOMIC DNA]</scope>
    <source>
        <strain evidence="3 4">JCM19232</strain>
    </source>
</reference>
<name>A0A0B8PMI2_9VIBR</name>
<feature type="compositionally biased region" description="Basic residues" evidence="1">
    <location>
        <begin position="132"/>
        <end position="141"/>
    </location>
</feature>
<evidence type="ECO:0000259" key="2">
    <source>
        <dbReference type="PROSITE" id="PS50126"/>
    </source>
</evidence>
<dbReference type="GO" id="GO:0006412">
    <property type="term" value="P:translation"/>
    <property type="evidence" value="ECO:0007669"/>
    <property type="project" value="TreeGrafter"/>
</dbReference>
<dbReference type="Pfam" id="PF00575">
    <property type="entry name" value="S1"/>
    <property type="match status" value="1"/>
</dbReference>
<reference evidence="3 4" key="2">
    <citation type="submission" date="2015-01" db="EMBL/GenBank/DDBJ databases">
        <authorList>
            <consortium name="NBRP consortium"/>
            <person name="Sawabe T."/>
            <person name="Meirelles P."/>
            <person name="Feng G."/>
            <person name="Sayaka M."/>
            <person name="Hattori M."/>
            <person name="Ohkuma M."/>
        </authorList>
    </citation>
    <scope>NUCLEOTIDE SEQUENCE [LARGE SCALE GENOMIC DNA]</scope>
    <source>
        <strain evidence="3 4">JCM19232</strain>
    </source>
</reference>
<dbReference type="SUPFAM" id="SSF50249">
    <property type="entry name" value="Nucleic acid-binding proteins"/>
    <property type="match status" value="1"/>
</dbReference>
<organism evidence="3 4">
    <name type="scientific">Vibrio ishigakensis</name>
    <dbReference type="NCBI Taxonomy" id="1481914"/>
    <lineage>
        <taxon>Bacteria</taxon>
        <taxon>Pseudomonadati</taxon>
        <taxon>Pseudomonadota</taxon>
        <taxon>Gammaproteobacteria</taxon>
        <taxon>Vibrionales</taxon>
        <taxon>Vibrionaceae</taxon>
        <taxon>Vibrio</taxon>
    </lineage>
</organism>
<dbReference type="FunFam" id="2.40.50.140:FF:000161">
    <property type="entry name" value="Ribonuclease R"/>
    <property type="match status" value="1"/>
</dbReference>
<dbReference type="InterPro" id="IPR012340">
    <property type="entry name" value="NA-bd_OB-fold"/>
</dbReference>
<dbReference type="PROSITE" id="PS50126">
    <property type="entry name" value="S1"/>
    <property type="match status" value="1"/>
</dbReference>
<dbReference type="SMART" id="SM00316">
    <property type="entry name" value="S1"/>
    <property type="match status" value="1"/>
</dbReference>
<evidence type="ECO:0000256" key="1">
    <source>
        <dbReference type="SAM" id="MobiDB-lite"/>
    </source>
</evidence>
<feature type="region of interest" description="Disordered" evidence="1">
    <location>
        <begin position="112"/>
        <end position="185"/>
    </location>
</feature>
<dbReference type="CDD" id="cd04471">
    <property type="entry name" value="S1_RNase_R"/>
    <property type="match status" value="1"/>
</dbReference>
<dbReference type="InterPro" id="IPR003029">
    <property type="entry name" value="S1_domain"/>
</dbReference>
<feature type="compositionally biased region" description="Basic residues" evidence="1">
    <location>
        <begin position="159"/>
        <end position="185"/>
    </location>
</feature>
<dbReference type="GO" id="GO:0003729">
    <property type="term" value="F:mRNA binding"/>
    <property type="evidence" value="ECO:0007669"/>
    <property type="project" value="TreeGrafter"/>
</dbReference>
<feature type="domain" description="S1 motif" evidence="2">
    <location>
        <begin position="27"/>
        <end position="108"/>
    </location>
</feature>
<evidence type="ECO:0000313" key="3">
    <source>
        <dbReference type="EMBL" id="GAM65902.1"/>
    </source>
</evidence>
<dbReference type="PANTHER" id="PTHR10724">
    <property type="entry name" value="30S RIBOSOMAL PROTEIN S1"/>
    <property type="match status" value="1"/>
</dbReference>
<accession>A0A0B8PMI2</accession>
<proteinExistence type="predicted"/>
<comment type="caution">
    <text evidence="3">The sequence shown here is derived from an EMBL/GenBank/DDBJ whole genome shotgun (WGS) entry which is preliminary data.</text>
</comment>
<gene>
    <name evidence="3" type="ORF">JCM19232_4848</name>
</gene>
<dbReference type="Gene3D" id="2.40.50.140">
    <property type="entry name" value="Nucleic acid-binding proteins"/>
    <property type="match status" value="1"/>
</dbReference>
<dbReference type="InterPro" id="IPR050437">
    <property type="entry name" value="Ribos_protein_bS1-like"/>
</dbReference>